<evidence type="ECO:0000256" key="1">
    <source>
        <dbReference type="ARBA" id="ARBA00022603"/>
    </source>
</evidence>
<dbReference type="PANTHER" id="PTHR43191:SF2">
    <property type="entry name" value="RRNA METHYLTRANSFERASE 3, MITOCHONDRIAL"/>
    <property type="match status" value="1"/>
</dbReference>
<keyword evidence="2 4" id="KW-0808">Transferase</keyword>
<comment type="caution">
    <text evidence="4">The sequence shown here is derived from an EMBL/GenBank/DDBJ whole genome shotgun (WGS) entry which is preliminary data.</text>
</comment>
<evidence type="ECO:0000259" key="3">
    <source>
        <dbReference type="Pfam" id="PF00588"/>
    </source>
</evidence>
<dbReference type="InterPro" id="IPR029026">
    <property type="entry name" value="tRNA_m1G_MTases_N"/>
</dbReference>
<protein>
    <submittedName>
        <fullName evidence="4">RNA methyltransferase</fullName>
    </submittedName>
</protein>
<dbReference type="InterPro" id="IPR051259">
    <property type="entry name" value="rRNA_Methyltransferase"/>
</dbReference>
<dbReference type="PANTHER" id="PTHR43191">
    <property type="entry name" value="RRNA METHYLTRANSFERASE 3"/>
    <property type="match status" value="1"/>
</dbReference>
<dbReference type="SUPFAM" id="SSF75217">
    <property type="entry name" value="alpha/beta knot"/>
    <property type="match status" value="1"/>
</dbReference>
<evidence type="ECO:0000256" key="2">
    <source>
        <dbReference type="ARBA" id="ARBA00022679"/>
    </source>
</evidence>
<dbReference type="EMBL" id="WINI01000001">
    <property type="protein sequence ID" value="MQR00010.1"/>
    <property type="molecule type" value="Genomic_DNA"/>
</dbReference>
<feature type="domain" description="tRNA/rRNA methyltransferase SpoU type" evidence="3">
    <location>
        <begin position="117"/>
        <end position="252"/>
    </location>
</feature>
<reference evidence="4 5" key="1">
    <citation type="submission" date="2019-10" db="EMBL/GenBank/DDBJ databases">
        <title>Glaciimonas soli sp. nov., a psychrophilic bacterium isolated from the forest soil of a high elevation mountain in Taiwan.</title>
        <authorList>
            <person name="Wang L.-T."/>
            <person name="Shieh W.Y."/>
        </authorList>
    </citation>
    <scope>NUCLEOTIDE SEQUENCE [LARGE SCALE GENOMIC DNA]</scope>
    <source>
        <strain evidence="4 5">GS1</strain>
    </source>
</reference>
<evidence type="ECO:0000313" key="5">
    <source>
        <dbReference type="Proteomes" id="UP000451565"/>
    </source>
</evidence>
<dbReference type="CDD" id="cd18095">
    <property type="entry name" value="SpoU-like_rRNA-MTase"/>
    <property type="match status" value="1"/>
</dbReference>
<sequence length="261" mass="27824">MKLITSPYNALYKELKLLATSSQERRKRGRTLLDGIHLSQSYLQHGGSPVLCVVSESAIAHPEAADLIAQCESSGVECVAMPDAQYKVLSQVENGVGLLFMIDTPQFTAPAVLAQSAVLLDNLQDPGNLGSILRSAAAAGIKHIYCSSGTALAWSPKVLRAGMGAHFLLEIFENVDLSAVMTTAQCPILATSSYAEKSIYDVDLTGSVAWLFGHEGQGVAEDLMTQASQQVVIPHLGKMESLNVAAAAAVCFFEQVRQTQT</sequence>
<dbReference type="InterPro" id="IPR001537">
    <property type="entry name" value="SpoU_MeTrfase"/>
</dbReference>
<keyword evidence="1 4" id="KW-0489">Methyltransferase</keyword>
<dbReference type="GO" id="GO:0008173">
    <property type="term" value="F:RNA methyltransferase activity"/>
    <property type="evidence" value="ECO:0007669"/>
    <property type="project" value="InterPro"/>
</dbReference>
<dbReference type="Pfam" id="PF00588">
    <property type="entry name" value="SpoU_methylase"/>
    <property type="match status" value="1"/>
</dbReference>
<dbReference type="GO" id="GO:0003723">
    <property type="term" value="F:RNA binding"/>
    <property type="evidence" value="ECO:0007669"/>
    <property type="project" value="InterPro"/>
</dbReference>
<accession>A0A843YM90</accession>
<dbReference type="Gene3D" id="3.40.1280.10">
    <property type="match status" value="1"/>
</dbReference>
<dbReference type="RefSeq" id="WP_153233536.1">
    <property type="nucleotide sequence ID" value="NZ_WINI01000001.1"/>
</dbReference>
<dbReference type="InterPro" id="IPR029064">
    <property type="entry name" value="Ribosomal_eL30-like_sf"/>
</dbReference>
<evidence type="ECO:0000313" key="4">
    <source>
        <dbReference type="EMBL" id="MQR00010.1"/>
    </source>
</evidence>
<dbReference type="AlphaFoldDB" id="A0A843YM90"/>
<gene>
    <name evidence="4" type="ORF">GEV47_04835</name>
</gene>
<dbReference type="Gene3D" id="3.30.1330.30">
    <property type="match status" value="1"/>
</dbReference>
<dbReference type="Proteomes" id="UP000451565">
    <property type="component" value="Unassembled WGS sequence"/>
</dbReference>
<proteinExistence type="predicted"/>
<keyword evidence="5" id="KW-1185">Reference proteome</keyword>
<dbReference type="GO" id="GO:0032259">
    <property type="term" value="P:methylation"/>
    <property type="evidence" value="ECO:0007669"/>
    <property type="project" value="UniProtKB-KW"/>
</dbReference>
<dbReference type="OrthoDB" id="9794400at2"/>
<dbReference type="InterPro" id="IPR029028">
    <property type="entry name" value="Alpha/beta_knot_MTases"/>
</dbReference>
<dbReference type="SUPFAM" id="SSF55315">
    <property type="entry name" value="L30e-like"/>
    <property type="match status" value="1"/>
</dbReference>
<dbReference type="GO" id="GO:0006396">
    <property type="term" value="P:RNA processing"/>
    <property type="evidence" value="ECO:0007669"/>
    <property type="project" value="InterPro"/>
</dbReference>
<organism evidence="4 5">
    <name type="scientific">Glaciimonas soli</name>
    <dbReference type="NCBI Taxonomy" id="2590999"/>
    <lineage>
        <taxon>Bacteria</taxon>
        <taxon>Pseudomonadati</taxon>
        <taxon>Pseudomonadota</taxon>
        <taxon>Betaproteobacteria</taxon>
        <taxon>Burkholderiales</taxon>
        <taxon>Oxalobacteraceae</taxon>
        <taxon>Glaciimonas</taxon>
    </lineage>
</organism>
<name>A0A843YM90_9BURK</name>